<name>A0ABS4FQ86_9BACL</name>
<evidence type="ECO:0000313" key="1">
    <source>
        <dbReference type="EMBL" id="MBP1904742.1"/>
    </source>
</evidence>
<dbReference type="Proteomes" id="UP001519272">
    <property type="component" value="Unassembled WGS sequence"/>
</dbReference>
<sequence>MSMYDQASNIAIDNWLQSAGQWTKTILGENSNVYVGALSDEVIMPYVLWELSSMEVLHRGITSFETNKTLTATIVAENPLQELNWMTKLLETIGTQPKLALEGSSLNTNPKYVHVTSCRGNVTKPTPSQPKRECTVTLTLSGRTALTTSEVDVMQKIQFGS</sequence>
<reference evidence="1 2" key="1">
    <citation type="submission" date="2021-03" db="EMBL/GenBank/DDBJ databases">
        <title>Genomic Encyclopedia of Type Strains, Phase IV (KMG-IV): sequencing the most valuable type-strain genomes for metagenomic binning, comparative biology and taxonomic classification.</title>
        <authorList>
            <person name="Goeker M."/>
        </authorList>
    </citation>
    <scope>NUCLEOTIDE SEQUENCE [LARGE SCALE GENOMIC DNA]</scope>
    <source>
        <strain evidence="1 2">DSM 14349</strain>
    </source>
</reference>
<dbReference type="RefSeq" id="WP_210088421.1">
    <property type="nucleotide sequence ID" value="NZ_JAGGKG010000005.1"/>
</dbReference>
<gene>
    <name evidence="1" type="ORF">J2Z32_001366</name>
</gene>
<organism evidence="1 2">
    <name type="scientific">Paenibacillus turicensis</name>
    <dbReference type="NCBI Taxonomy" id="160487"/>
    <lineage>
        <taxon>Bacteria</taxon>
        <taxon>Bacillati</taxon>
        <taxon>Bacillota</taxon>
        <taxon>Bacilli</taxon>
        <taxon>Bacillales</taxon>
        <taxon>Paenibacillaceae</taxon>
        <taxon>Paenibacillus</taxon>
    </lineage>
</organism>
<keyword evidence="2" id="KW-1185">Reference proteome</keyword>
<dbReference type="EMBL" id="JAGGKG010000005">
    <property type="protein sequence ID" value="MBP1904742.1"/>
    <property type="molecule type" value="Genomic_DNA"/>
</dbReference>
<proteinExistence type="predicted"/>
<accession>A0ABS4FQ86</accession>
<comment type="caution">
    <text evidence="1">The sequence shown here is derived from an EMBL/GenBank/DDBJ whole genome shotgun (WGS) entry which is preliminary data.</text>
</comment>
<evidence type="ECO:0000313" key="2">
    <source>
        <dbReference type="Proteomes" id="UP001519272"/>
    </source>
</evidence>
<protein>
    <submittedName>
        <fullName evidence="1">Uncharacterized protein</fullName>
    </submittedName>
</protein>